<accession>D6S7Q7</accession>
<evidence type="ECO:0000313" key="1">
    <source>
        <dbReference type="EMBL" id="EFH94111.1"/>
    </source>
</evidence>
<gene>
    <name evidence="1" type="ORF">HMPREF0391_10479</name>
</gene>
<name>D6S7Q7_FINMA</name>
<reference evidence="1" key="1">
    <citation type="submission" date="2010-05" db="EMBL/GenBank/DDBJ databases">
        <authorList>
            <person name="Muzny D."/>
            <person name="Qin X."/>
            <person name="Buhay C."/>
            <person name="Dugan-Rocha S."/>
            <person name="Ding Y."/>
            <person name="Chen G."/>
            <person name="Hawes A."/>
            <person name="Holder M."/>
            <person name="Jhangiani S."/>
            <person name="Johnson A."/>
            <person name="Khan Z."/>
            <person name="Li Z."/>
            <person name="Liu W."/>
            <person name="Liu X."/>
            <person name="Perez L."/>
            <person name="Shen H."/>
            <person name="Wang Q."/>
            <person name="Watt J."/>
            <person name="Xi L."/>
            <person name="Xin Y."/>
            <person name="Zhou J."/>
            <person name="Deng J."/>
            <person name="Jiang H."/>
            <person name="Liu Y."/>
            <person name="Qu J."/>
            <person name="Song X.-Z."/>
            <person name="Zhang L."/>
            <person name="Villasana D."/>
            <person name="Johnson A."/>
            <person name="Liu J."/>
            <person name="Liyanage D."/>
            <person name="Lorensuhewa L."/>
            <person name="Robinson T."/>
            <person name="Song A."/>
            <person name="Song B.-B."/>
            <person name="Dinh H."/>
            <person name="Thornton R."/>
            <person name="Coyle M."/>
            <person name="Francisco L."/>
            <person name="Jackson L."/>
            <person name="Javaid M."/>
            <person name="Korchina V."/>
            <person name="Kovar C."/>
            <person name="Mata R."/>
            <person name="Mathew T."/>
            <person name="Ngo R."/>
            <person name="Nguyen L."/>
            <person name="Nguyen N."/>
            <person name="Okwuonu G."/>
            <person name="Ongeri F."/>
            <person name="Pham C."/>
            <person name="Simmons D."/>
            <person name="Wilczek-Boney K."/>
            <person name="Hale W."/>
            <person name="Jakkamsetti A."/>
            <person name="Pham P."/>
            <person name="Ruth R."/>
            <person name="San Lucas F."/>
            <person name="Warren J."/>
            <person name="Zhang J."/>
            <person name="Zhao Z."/>
            <person name="Zhou C."/>
            <person name="Zhu D."/>
            <person name="Lee S."/>
            <person name="Bess C."/>
            <person name="Blankenburg K."/>
            <person name="Forbes L."/>
            <person name="Fu Q."/>
            <person name="Gubbala S."/>
            <person name="Hirani K."/>
            <person name="Jayaseelan J.C."/>
            <person name="Lara F."/>
            <person name="Munidasa M."/>
            <person name="Palculict T."/>
            <person name="Patil S."/>
            <person name="Pu L.-L."/>
            <person name="Saada N."/>
            <person name="Tang L."/>
            <person name="Weissenberger G."/>
            <person name="Zhu Y."/>
            <person name="Hemphill L."/>
            <person name="Shang Y."/>
            <person name="Youmans B."/>
            <person name="Ayvaz T."/>
            <person name="Ross M."/>
            <person name="Santibanez J."/>
            <person name="Aqrawi P."/>
            <person name="Gross S."/>
            <person name="Joshi V."/>
            <person name="Fowler G."/>
            <person name="Nazareth L."/>
            <person name="Reid J."/>
            <person name="Worley K."/>
            <person name="Petrosino J."/>
            <person name="Highlander S."/>
            <person name="Gibbs R."/>
        </authorList>
    </citation>
    <scope>NUCLEOTIDE SEQUENCE [LARGE SCALE GENOMIC DNA]</scope>
    <source>
        <strain evidence="1">ATCC 53516</strain>
    </source>
</reference>
<dbReference type="HOGENOM" id="CLU_178606_0_0_9"/>
<dbReference type="Proteomes" id="UP000004063">
    <property type="component" value="Chromosome"/>
</dbReference>
<comment type="caution">
    <text evidence="1">The sequence shown here is derived from an EMBL/GenBank/DDBJ whole genome shotgun (WGS) entry which is preliminary data.</text>
</comment>
<protein>
    <submittedName>
        <fullName evidence="1">Uncharacterized protein</fullName>
    </submittedName>
</protein>
<dbReference type="AlphaFoldDB" id="D6S7Q7"/>
<dbReference type="STRING" id="525282.HMPREF0391_10479"/>
<organism evidence="1">
    <name type="scientific">Finegoldia magna ATCC 53516</name>
    <dbReference type="NCBI Taxonomy" id="525282"/>
    <lineage>
        <taxon>Bacteria</taxon>
        <taxon>Bacillati</taxon>
        <taxon>Bacillota</taxon>
        <taxon>Tissierellia</taxon>
        <taxon>Tissierellales</taxon>
        <taxon>Peptoniphilaceae</taxon>
        <taxon>Finegoldia</taxon>
    </lineage>
</organism>
<dbReference type="EMBL" id="ACHM02000001">
    <property type="protein sequence ID" value="EFH94111.1"/>
    <property type="molecule type" value="Genomic_DNA"/>
</dbReference>
<proteinExistence type="predicted"/>
<sequence length="124" mass="14512">MINNTISVIIYVKKSKNKEQFMKKEDFTEKEQAEIDRGLSSAEITDKEAADKILELVPDGWIKKIPFFVRKHSTTKTIERIANQYPELYAVAKREGELPEKEKDELQKIITDIFKEKMAKHNIK</sequence>
<dbReference type="eggNOG" id="ENOG5032SW2">
    <property type="taxonomic scope" value="Bacteria"/>
</dbReference>